<dbReference type="OrthoDB" id="1779586at2"/>
<comment type="caution">
    <text evidence="2">The sequence shown here is derived from an EMBL/GenBank/DDBJ whole genome shotgun (WGS) entry which is preliminary data.</text>
</comment>
<evidence type="ECO:0000256" key="1">
    <source>
        <dbReference type="SAM" id="Phobius"/>
    </source>
</evidence>
<dbReference type="Proteomes" id="UP000461768">
    <property type="component" value="Unassembled WGS sequence"/>
</dbReference>
<dbReference type="EMBL" id="WAGX01000005">
    <property type="protein sequence ID" value="KAB1438167.1"/>
    <property type="molecule type" value="Genomic_DNA"/>
</dbReference>
<evidence type="ECO:0000313" key="2">
    <source>
        <dbReference type="EMBL" id="KAB1438167.1"/>
    </source>
</evidence>
<keyword evidence="1" id="KW-1133">Transmembrane helix</keyword>
<protein>
    <recommendedName>
        <fullName evidence="4">Stage III sporulation protein AF</fullName>
    </recommendedName>
</protein>
<dbReference type="InterPro" id="IPR014245">
    <property type="entry name" value="Spore_III_AF"/>
</dbReference>
<organism evidence="2 3">
    <name type="scientific">Candidatus Galacturonatibacter soehngenii</name>
    <dbReference type="NCBI Taxonomy" id="2307010"/>
    <lineage>
        <taxon>Bacteria</taxon>
        <taxon>Bacillati</taxon>
        <taxon>Bacillota</taxon>
        <taxon>Clostridia</taxon>
        <taxon>Lachnospirales</taxon>
        <taxon>Lachnospiraceae</taxon>
        <taxon>Candidatus Galacturonatibacter</taxon>
    </lineage>
</organism>
<keyword evidence="3" id="KW-1185">Reference proteome</keyword>
<keyword evidence="1" id="KW-0812">Transmembrane</keyword>
<dbReference type="RefSeq" id="WP_151145130.1">
    <property type="nucleotide sequence ID" value="NZ_WAGX01000005.1"/>
</dbReference>
<accession>A0A7V7QKC5</accession>
<evidence type="ECO:0000313" key="3">
    <source>
        <dbReference type="Proteomes" id="UP000461768"/>
    </source>
</evidence>
<dbReference type="AlphaFoldDB" id="A0A7V7QKC5"/>
<reference evidence="2 3" key="1">
    <citation type="submission" date="2019-09" db="EMBL/GenBank/DDBJ databases">
        <authorList>
            <person name="Valk L.C."/>
        </authorList>
    </citation>
    <scope>NUCLEOTIDE SEQUENCE [LARGE SCALE GENOMIC DNA]</scope>
    <source>
        <strain evidence="2">GalUA</strain>
    </source>
</reference>
<sequence>MITGIYQWIKNIAFYMILITAVMNLIPNNNYKKYINLFTGIVMIILVISPISKLLGASTRLDSNFIKNIYNQEIVNLKVDAYQISDTSSSKLLEEYKNEISNQIEEIVNKEGYFVVKSKIVMNEDRESDNYGNLEGIQVVLSTQEKKNQKILVDKIQIGQKQFENPEEISVKNVIDDFYNVGLDNINVSIQR</sequence>
<gene>
    <name evidence="2" type="ORF">F7O84_11450</name>
</gene>
<proteinExistence type="predicted"/>
<reference evidence="2 3" key="2">
    <citation type="submission" date="2020-02" db="EMBL/GenBank/DDBJ databases">
        <title>Candidatus Galacturonibacter soehngenii shows hetero-acetogenic catabolism of galacturonic acid but lacks a canonical carbon monoxide dehydrogenase/acetyl-CoA synthase complex.</title>
        <authorList>
            <person name="Diender M."/>
            <person name="Stouten G.R."/>
            <person name="Petersen J.F."/>
            <person name="Nielsen P.H."/>
            <person name="Dueholm M.S."/>
            <person name="Pronk J.T."/>
            <person name="Van Loosdrecht M.C.M."/>
        </authorList>
    </citation>
    <scope>NUCLEOTIDE SEQUENCE [LARGE SCALE GENOMIC DNA]</scope>
    <source>
        <strain evidence="2">GalUA</strain>
    </source>
</reference>
<feature type="transmembrane region" description="Helical" evidence="1">
    <location>
        <begin position="12"/>
        <end position="28"/>
    </location>
</feature>
<evidence type="ECO:0008006" key="4">
    <source>
        <dbReference type="Google" id="ProtNLM"/>
    </source>
</evidence>
<keyword evidence="1" id="KW-0472">Membrane</keyword>
<name>A0A7V7QKC5_9FIRM</name>
<dbReference type="Pfam" id="PF09581">
    <property type="entry name" value="Spore_III_AF"/>
    <property type="match status" value="1"/>
</dbReference>
<feature type="transmembrane region" description="Helical" evidence="1">
    <location>
        <begin position="34"/>
        <end position="55"/>
    </location>
</feature>